<name>A0A9P5U6A3_9AGAR</name>
<dbReference type="Proteomes" id="UP000772434">
    <property type="component" value="Unassembled WGS sequence"/>
</dbReference>
<comment type="caution">
    <text evidence="1">The sequence shown here is derived from an EMBL/GenBank/DDBJ whole genome shotgun (WGS) entry which is preliminary data.</text>
</comment>
<reference evidence="1" key="1">
    <citation type="submission" date="2020-11" db="EMBL/GenBank/DDBJ databases">
        <authorList>
            <consortium name="DOE Joint Genome Institute"/>
            <person name="Ahrendt S."/>
            <person name="Riley R."/>
            <person name="Andreopoulos W."/>
            <person name="Labutti K."/>
            <person name="Pangilinan J."/>
            <person name="Ruiz-Duenas F.J."/>
            <person name="Barrasa J.M."/>
            <person name="Sanchez-Garcia M."/>
            <person name="Camarero S."/>
            <person name="Miyauchi S."/>
            <person name="Serrano A."/>
            <person name="Linde D."/>
            <person name="Babiker R."/>
            <person name="Drula E."/>
            <person name="Ayuso-Fernandez I."/>
            <person name="Pacheco R."/>
            <person name="Padilla G."/>
            <person name="Ferreira P."/>
            <person name="Barriuso J."/>
            <person name="Kellner H."/>
            <person name="Castanera R."/>
            <person name="Alfaro M."/>
            <person name="Ramirez L."/>
            <person name="Pisabarro A.G."/>
            <person name="Kuo A."/>
            <person name="Tritt A."/>
            <person name="Lipzen A."/>
            <person name="He G."/>
            <person name="Yan M."/>
            <person name="Ng V."/>
            <person name="Cullen D."/>
            <person name="Martin F."/>
            <person name="Rosso M.-N."/>
            <person name="Henrissat B."/>
            <person name="Hibbett D."/>
            <person name="Martinez A.T."/>
            <person name="Grigoriev I.V."/>
        </authorList>
    </citation>
    <scope>NUCLEOTIDE SEQUENCE</scope>
    <source>
        <strain evidence="1">AH 40177</strain>
    </source>
</reference>
<sequence length="177" mass="20189">METHRAVASLTELPFFGEEHIPTGSPFQPLSTHCSSHHVPTQVLSLNYNSDSNSSFTYTMPSSTSNSDWAELLIPSNPASAPSRFSAGKIMPKKFHKWEQQVKSHFQTKVVPAAEQVGRLLNCFDHPQIVNWIEVNNNLVTLTYNDFLHKLCNVVLEKHWKDSHYRKLQSPHHALTW</sequence>
<dbReference type="EMBL" id="JADNRY010000068">
    <property type="protein sequence ID" value="KAF9067771.1"/>
    <property type="molecule type" value="Genomic_DNA"/>
</dbReference>
<accession>A0A9P5U6A3</accession>
<gene>
    <name evidence="1" type="ORF">BDP27DRAFT_1422506</name>
</gene>
<keyword evidence="2" id="KW-1185">Reference proteome</keyword>
<proteinExistence type="predicted"/>
<evidence type="ECO:0000313" key="1">
    <source>
        <dbReference type="EMBL" id="KAF9067771.1"/>
    </source>
</evidence>
<dbReference type="AlphaFoldDB" id="A0A9P5U6A3"/>
<evidence type="ECO:0000313" key="2">
    <source>
        <dbReference type="Proteomes" id="UP000772434"/>
    </source>
</evidence>
<protein>
    <submittedName>
        <fullName evidence="1">Uncharacterized protein</fullName>
    </submittedName>
</protein>
<organism evidence="1 2">
    <name type="scientific">Rhodocollybia butyracea</name>
    <dbReference type="NCBI Taxonomy" id="206335"/>
    <lineage>
        <taxon>Eukaryota</taxon>
        <taxon>Fungi</taxon>
        <taxon>Dikarya</taxon>
        <taxon>Basidiomycota</taxon>
        <taxon>Agaricomycotina</taxon>
        <taxon>Agaricomycetes</taxon>
        <taxon>Agaricomycetidae</taxon>
        <taxon>Agaricales</taxon>
        <taxon>Marasmiineae</taxon>
        <taxon>Omphalotaceae</taxon>
        <taxon>Rhodocollybia</taxon>
    </lineage>
</organism>
<dbReference type="OrthoDB" id="2369050at2759"/>